<evidence type="ECO:0000313" key="1">
    <source>
        <dbReference type="EMBL" id="ERN43110.1"/>
    </source>
</evidence>
<dbReference type="Proteomes" id="UP000016960">
    <property type="component" value="Unassembled WGS sequence"/>
</dbReference>
<proteinExistence type="predicted"/>
<keyword evidence="2" id="KW-1185">Reference proteome</keyword>
<name>U5DTW5_9CHRO</name>
<dbReference type="EMBL" id="ASSJ01000003">
    <property type="protein sequence ID" value="ERN43110.1"/>
    <property type="molecule type" value="Genomic_DNA"/>
</dbReference>
<dbReference type="AlphaFoldDB" id="U5DTW5"/>
<feature type="non-terminal residue" evidence="1">
    <location>
        <position position="1"/>
    </location>
</feature>
<sequence>NCLPYLNLQMKPLQKLMQFDSDSVLVDLDCERLAIADKL</sequence>
<organism evidence="1 2">
    <name type="scientific">Rubidibacter lacunae KORDI 51-2</name>
    <dbReference type="NCBI Taxonomy" id="582515"/>
    <lineage>
        <taxon>Bacteria</taxon>
        <taxon>Bacillati</taxon>
        <taxon>Cyanobacteriota</taxon>
        <taxon>Cyanophyceae</taxon>
        <taxon>Oscillatoriophycideae</taxon>
        <taxon>Chroococcales</taxon>
        <taxon>Aphanothecaceae</taxon>
        <taxon>Rubidibacter</taxon>
    </lineage>
</organism>
<gene>
    <name evidence="1" type="ORF">KR51_00001780</name>
</gene>
<comment type="caution">
    <text evidence="1">The sequence shown here is derived from an EMBL/GenBank/DDBJ whole genome shotgun (WGS) entry which is preliminary data.</text>
</comment>
<accession>U5DTW5</accession>
<protein>
    <submittedName>
        <fullName evidence="1">Uncharacterized protein</fullName>
    </submittedName>
</protein>
<dbReference type="InParanoid" id="U5DTW5"/>
<reference evidence="1 2" key="1">
    <citation type="submission" date="2013-05" db="EMBL/GenBank/DDBJ databases">
        <title>Draft genome sequence of Rubidibacter lacunae KORDI 51-2.</title>
        <authorList>
            <person name="Choi D.H."/>
            <person name="Noh J.H."/>
            <person name="Kwon K.-K."/>
            <person name="Lee J.-H."/>
            <person name="Ryu J.-Y."/>
        </authorList>
    </citation>
    <scope>NUCLEOTIDE SEQUENCE [LARGE SCALE GENOMIC DNA]</scope>
    <source>
        <strain evidence="1 2">KORDI 51-2</strain>
    </source>
</reference>
<evidence type="ECO:0000313" key="2">
    <source>
        <dbReference type="Proteomes" id="UP000016960"/>
    </source>
</evidence>